<dbReference type="InterPro" id="IPR002524">
    <property type="entry name" value="Cation_efflux"/>
</dbReference>
<comment type="caution">
    <text evidence="9">The sequence shown here is derived from an EMBL/GenBank/DDBJ whole genome shotgun (WGS) entry which is preliminary data.</text>
</comment>
<dbReference type="RefSeq" id="WP_215617705.1">
    <property type="nucleotide sequence ID" value="NZ_JADOER010000004.1"/>
</dbReference>
<dbReference type="Gene3D" id="1.20.1510.10">
    <property type="entry name" value="Cation efflux protein transmembrane domain"/>
    <property type="match status" value="1"/>
</dbReference>
<feature type="domain" description="Cation efflux protein transmembrane" evidence="8">
    <location>
        <begin position="13"/>
        <end position="213"/>
    </location>
</feature>
<name>A0ABS5Y1X7_9CYAN</name>
<evidence type="ECO:0000259" key="8">
    <source>
        <dbReference type="Pfam" id="PF01545"/>
    </source>
</evidence>
<evidence type="ECO:0000256" key="6">
    <source>
        <dbReference type="ARBA" id="ARBA00023136"/>
    </source>
</evidence>
<dbReference type="PANTHER" id="PTHR43840:SF15">
    <property type="entry name" value="MITOCHONDRIAL METAL TRANSPORTER 1-RELATED"/>
    <property type="match status" value="1"/>
</dbReference>
<evidence type="ECO:0000256" key="1">
    <source>
        <dbReference type="ARBA" id="ARBA00004141"/>
    </source>
</evidence>
<keyword evidence="10" id="KW-1185">Reference proteome</keyword>
<keyword evidence="3" id="KW-0813">Transport</keyword>
<evidence type="ECO:0000256" key="3">
    <source>
        <dbReference type="ARBA" id="ARBA00022448"/>
    </source>
</evidence>
<accession>A0ABS5Y1X7</accession>
<comment type="subcellular location">
    <subcellularLocation>
        <location evidence="1">Membrane</location>
        <topology evidence="1">Multi-pass membrane protein</topology>
    </subcellularLocation>
</comment>
<proteinExistence type="inferred from homology"/>
<comment type="similarity">
    <text evidence="2">Belongs to the cation diffusion facilitator (CDF) transporter (TC 2.A.4) family.</text>
</comment>
<evidence type="ECO:0000256" key="5">
    <source>
        <dbReference type="ARBA" id="ARBA00022989"/>
    </source>
</evidence>
<dbReference type="InterPro" id="IPR050291">
    <property type="entry name" value="CDF_Transporter"/>
</dbReference>
<feature type="transmembrane region" description="Helical" evidence="7">
    <location>
        <begin position="38"/>
        <end position="59"/>
    </location>
</feature>
<dbReference type="EMBL" id="JADOER010000004">
    <property type="protein sequence ID" value="MBT9311844.1"/>
    <property type="molecule type" value="Genomic_DNA"/>
</dbReference>
<feature type="transmembrane region" description="Helical" evidence="7">
    <location>
        <begin position="184"/>
        <end position="202"/>
    </location>
</feature>
<keyword evidence="5 7" id="KW-1133">Transmembrane helix</keyword>
<sequence>MTHHQELEQQALKLTILGNAGMVVLGVVFALISSSEAILFDGVFSGIHLAISLLSLRVANLLYQPEDQEFPFGYAMFEPLLNLGKGLVIALVALLALFSSVESILNGGRPIEAGVAIWYAIAASAGCLILAWKQYRYAQTSHSPILDVDAKNWLIDGLISGAVALAFGLILILQHSDLGHLVPYADPALVILLVFFVLPIPIQTVRENWAQLMGQAPEDALRQQVNDIVGNVLKPLPHEDYHLRPLMTGRLIYVQVYVKVNEQQAKAYGVAHVDKMRSQLYQRLQDAFPYLAMDLIVTCDRSWIHRAIMPAD</sequence>
<dbReference type="SUPFAM" id="SSF161111">
    <property type="entry name" value="Cation efflux protein transmembrane domain-like"/>
    <property type="match status" value="1"/>
</dbReference>
<keyword evidence="6 7" id="KW-0472">Membrane</keyword>
<protein>
    <submittedName>
        <fullName evidence="9">Cation diffusion facilitator family transporter</fullName>
    </submittedName>
</protein>
<dbReference type="NCBIfam" id="TIGR01297">
    <property type="entry name" value="CDF"/>
    <property type="match status" value="1"/>
</dbReference>
<dbReference type="PANTHER" id="PTHR43840">
    <property type="entry name" value="MITOCHONDRIAL METAL TRANSPORTER 1-RELATED"/>
    <property type="match status" value="1"/>
</dbReference>
<dbReference type="Pfam" id="PF01545">
    <property type="entry name" value="Cation_efflux"/>
    <property type="match status" value="1"/>
</dbReference>
<evidence type="ECO:0000256" key="2">
    <source>
        <dbReference type="ARBA" id="ARBA00008114"/>
    </source>
</evidence>
<feature type="transmembrane region" description="Helical" evidence="7">
    <location>
        <begin position="12"/>
        <end position="32"/>
    </location>
</feature>
<feature type="transmembrane region" description="Helical" evidence="7">
    <location>
        <begin position="153"/>
        <end position="172"/>
    </location>
</feature>
<dbReference type="Proteomes" id="UP001196661">
    <property type="component" value="Unassembled WGS sequence"/>
</dbReference>
<evidence type="ECO:0000256" key="7">
    <source>
        <dbReference type="SAM" id="Phobius"/>
    </source>
</evidence>
<evidence type="ECO:0000313" key="10">
    <source>
        <dbReference type="Proteomes" id="UP001196661"/>
    </source>
</evidence>
<dbReference type="InterPro" id="IPR058533">
    <property type="entry name" value="Cation_efflux_TM"/>
</dbReference>
<keyword evidence="4 7" id="KW-0812">Transmembrane</keyword>
<evidence type="ECO:0000313" key="9">
    <source>
        <dbReference type="EMBL" id="MBT9311844.1"/>
    </source>
</evidence>
<feature type="transmembrane region" description="Helical" evidence="7">
    <location>
        <begin position="80"/>
        <end position="101"/>
    </location>
</feature>
<organism evidence="9 10">
    <name type="scientific">Leptothoe kymatousa TAU-MAC 1615</name>
    <dbReference type="NCBI Taxonomy" id="2364775"/>
    <lineage>
        <taxon>Bacteria</taxon>
        <taxon>Bacillati</taxon>
        <taxon>Cyanobacteriota</taxon>
        <taxon>Cyanophyceae</taxon>
        <taxon>Nodosilineales</taxon>
        <taxon>Cymatolegaceae</taxon>
        <taxon>Leptothoe</taxon>
        <taxon>Leptothoe kymatousa</taxon>
    </lineage>
</organism>
<gene>
    <name evidence="9" type="ORF">IXB28_06475</name>
</gene>
<feature type="transmembrane region" description="Helical" evidence="7">
    <location>
        <begin position="113"/>
        <end position="132"/>
    </location>
</feature>
<evidence type="ECO:0000256" key="4">
    <source>
        <dbReference type="ARBA" id="ARBA00022692"/>
    </source>
</evidence>
<dbReference type="InterPro" id="IPR027469">
    <property type="entry name" value="Cation_efflux_TMD_sf"/>
</dbReference>
<reference evidence="9 10" key="1">
    <citation type="journal article" date="2021" name="Mar. Drugs">
        <title>Genome Reduction and Secondary Metabolism of the Marine Sponge-Associated Cyanobacterium Leptothoe.</title>
        <authorList>
            <person name="Konstantinou D."/>
            <person name="Popin R.V."/>
            <person name="Fewer D.P."/>
            <person name="Sivonen K."/>
            <person name="Gkelis S."/>
        </authorList>
    </citation>
    <scope>NUCLEOTIDE SEQUENCE [LARGE SCALE GENOMIC DNA]</scope>
    <source>
        <strain evidence="9 10">TAU-MAC 1615</strain>
    </source>
</reference>